<dbReference type="SMART" id="SM00131">
    <property type="entry name" value="KU"/>
    <property type="match status" value="3"/>
</dbReference>
<evidence type="ECO:0000313" key="8">
    <source>
        <dbReference type="Proteomes" id="UP001186944"/>
    </source>
</evidence>
<evidence type="ECO:0000313" key="7">
    <source>
        <dbReference type="EMBL" id="KAK3084457.1"/>
    </source>
</evidence>
<evidence type="ECO:0000256" key="4">
    <source>
        <dbReference type="ARBA" id="ARBA00023157"/>
    </source>
</evidence>
<keyword evidence="3" id="KW-0722">Serine protease inhibitor</keyword>
<keyword evidence="5" id="KW-0325">Glycoprotein</keyword>
<dbReference type="PROSITE" id="PS50279">
    <property type="entry name" value="BPTI_KUNITZ_2"/>
    <property type="match status" value="3"/>
</dbReference>
<dbReference type="AlphaFoldDB" id="A0AA89BKI7"/>
<dbReference type="Gene3D" id="4.10.410.10">
    <property type="entry name" value="Pancreatic trypsin inhibitor Kunitz domain"/>
    <property type="match status" value="3"/>
</dbReference>
<accession>A0AA89BKI7</accession>
<dbReference type="InterPro" id="IPR002223">
    <property type="entry name" value="Kunitz_BPTI"/>
</dbReference>
<dbReference type="Pfam" id="PF00014">
    <property type="entry name" value="Kunitz_BPTI"/>
    <property type="match status" value="3"/>
</dbReference>
<sequence>MIENNHIHSYDCITYKQQYSWLYFISINSYLDKPISDVCSLPKVVGPCRAAFRKYFYNKKTGRCERFIYGGCGGNKNNFATLQKCKEACDKPNSDVCSLPKVVGPCRAAFRSYFYNKKTGRCERFIYGGCGGNKNKFATLQKCKEACDKPNANVCSLPKVVGPCRAAFRRYFYNKKTGHCERFIYGGCGGNKNNFKTLQKCKETCGN</sequence>
<keyword evidence="4" id="KW-1015">Disulfide bond</keyword>
<gene>
    <name evidence="7" type="ORF">FSP39_013863</name>
</gene>
<dbReference type="GO" id="GO:0004867">
    <property type="term" value="F:serine-type endopeptidase inhibitor activity"/>
    <property type="evidence" value="ECO:0007669"/>
    <property type="project" value="UniProtKB-KW"/>
</dbReference>
<evidence type="ECO:0000256" key="3">
    <source>
        <dbReference type="ARBA" id="ARBA00022900"/>
    </source>
</evidence>
<dbReference type="CDD" id="cd00109">
    <property type="entry name" value="Kunitz-type"/>
    <property type="match status" value="3"/>
</dbReference>
<dbReference type="PRINTS" id="PR00759">
    <property type="entry name" value="BASICPTASE"/>
</dbReference>
<dbReference type="InterPro" id="IPR020901">
    <property type="entry name" value="Prtase_inh_Kunz-CS"/>
</dbReference>
<reference evidence="7" key="1">
    <citation type="submission" date="2019-08" db="EMBL/GenBank/DDBJ databases">
        <title>The improved chromosome-level genome for the pearl oyster Pinctada fucata martensii using PacBio sequencing and Hi-C.</title>
        <authorList>
            <person name="Zheng Z."/>
        </authorList>
    </citation>
    <scope>NUCLEOTIDE SEQUENCE</scope>
    <source>
        <strain evidence="7">ZZ-2019</strain>
        <tissue evidence="7">Adductor muscle</tissue>
    </source>
</reference>
<dbReference type="EMBL" id="VSWD01000013">
    <property type="protein sequence ID" value="KAK3084457.1"/>
    <property type="molecule type" value="Genomic_DNA"/>
</dbReference>
<dbReference type="InterPro" id="IPR050098">
    <property type="entry name" value="TFPI/VKTCI-like"/>
</dbReference>
<organism evidence="7 8">
    <name type="scientific">Pinctada imbricata</name>
    <name type="common">Atlantic pearl-oyster</name>
    <name type="synonym">Pinctada martensii</name>
    <dbReference type="NCBI Taxonomy" id="66713"/>
    <lineage>
        <taxon>Eukaryota</taxon>
        <taxon>Metazoa</taxon>
        <taxon>Spiralia</taxon>
        <taxon>Lophotrochozoa</taxon>
        <taxon>Mollusca</taxon>
        <taxon>Bivalvia</taxon>
        <taxon>Autobranchia</taxon>
        <taxon>Pteriomorphia</taxon>
        <taxon>Pterioida</taxon>
        <taxon>Pterioidea</taxon>
        <taxon>Pteriidae</taxon>
        <taxon>Pinctada</taxon>
    </lineage>
</organism>
<dbReference type="PIRSF" id="PIRSF001620">
    <property type="entry name" value="TFPI"/>
    <property type="match status" value="1"/>
</dbReference>
<comment type="caution">
    <text evidence="7">The sequence shown here is derived from an EMBL/GenBank/DDBJ whole genome shotgun (WGS) entry which is preliminary data.</text>
</comment>
<dbReference type="InterPro" id="IPR036880">
    <property type="entry name" value="Kunitz_BPTI_sf"/>
</dbReference>
<proteinExistence type="predicted"/>
<feature type="domain" description="BPTI/Kunitz inhibitor" evidence="6">
    <location>
        <begin position="39"/>
        <end position="89"/>
    </location>
</feature>
<keyword evidence="2" id="KW-0677">Repeat</keyword>
<evidence type="ECO:0000256" key="2">
    <source>
        <dbReference type="ARBA" id="ARBA00022737"/>
    </source>
</evidence>
<keyword evidence="1" id="KW-0646">Protease inhibitor</keyword>
<name>A0AA89BKI7_PINIB</name>
<evidence type="ECO:0000256" key="1">
    <source>
        <dbReference type="ARBA" id="ARBA00022690"/>
    </source>
</evidence>
<dbReference type="PROSITE" id="PS00280">
    <property type="entry name" value="BPTI_KUNITZ_1"/>
    <property type="match status" value="2"/>
</dbReference>
<dbReference type="PANTHER" id="PTHR10083">
    <property type="entry name" value="KUNITZ-TYPE PROTEASE INHIBITOR-RELATED"/>
    <property type="match status" value="1"/>
</dbReference>
<dbReference type="FunFam" id="4.10.410.10:FF:000021">
    <property type="entry name" value="Serine protease inhibitor, putative"/>
    <property type="match status" value="3"/>
</dbReference>
<keyword evidence="8" id="KW-1185">Reference proteome</keyword>
<dbReference type="InterPro" id="IPR008296">
    <property type="entry name" value="TFPI-like"/>
</dbReference>
<protein>
    <recommendedName>
        <fullName evidence="6">BPTI/Kunitz inhibitor domain-containing protein</fullName>
    </recommendedName>
</protein>
<dbReference type="PANTHER" id="PTHR10083:SF374">
    <property type="entry name" value="BPTI_KUNITZ INHIBITOR DOMAIN-CONTAINING PROTEIN"/>
    <property type="match status" value="1"/>
</dbReference>
<dbReference type="Proteomes" id="UP001186944">
    <property type="component" value="Unassembled WGS sequence"/>
</dbReference>
<evidence type="ECO:0000256" key="5">
    <source>
        <dbReference type="ARBA" id="ARBA00023180"/>
    </source>
</evidence>
<dbReference type="SUPFAM" id="SSF57362">
    <property type="entry name" value="BPTI-like"/>
    <property type="match status" value="3"/>
</dbReference>
<evidence type="ECO:0000259" key="6">
    <source>
        <dbReference type="PROSITE" id="PS50279"/>
    </source>
</evidence>
<feature type="domain" description="BPTI/Kunitz inhibitor" evidence="6">
    <location>
        <begin position="97"/>
        <end position="147"/>
    </location>
</feature>
<dbReference type="GO" id="GO:0005576">
    <property type="term" value="C:extracellular region"/>
    <property type="evidence" value="ECO:0007669"/>
    <property type="project" value="InterPro"/>
</dbReference>
<feature type="domain" description="BPTI/Kunitz inhibitor" evidence="6">
    <location>
        <begin position="155"/>
        <end position="205"/>
    </location>
</feature>